<dbReference type="GO" id="GO:0006260">
    <property type="term" value="P:DNA replication"/>
    <property type="evidence" value="ECO:0007669"/>
    <property type="project" value="InterPro"/>
</dbReference>
<protein>
    <recommendedName>
        <fullName evidence="2 3">Single-stranded DNA-binding protein</fullName>
    </recommendedName>
</protein>
<dbReference type="SUPFAM" id="SSF50249">
    <property type="entry name" value="Nucleic acid-binding proteins"/>
    <property type="match status" value="1"/>
</dbReference>
<comment type="caution">
    <text evidence="4">The sequence shown here is derived from an EMBL/GenBank/DDBJ whole genome shotgun (WGS) entry which is preliminary data.</text>
</comment>
<name>A0A940NKZ3_9BACI</name>
<dbReference type="PROSITE" id="PS50935">
    <property type="entry name" value="SSB"/>
    <property type="match status" value="1"/>
</dbReference>
<evidence type="ECO:0000256" key="1">
    <source>
        <dbReference type="ARBA" id="ARBA00023125"/>
    </source>
</evidence>
<evidence type="ECO:0000313" key="4">
    <source>
        <dbReference type="EMBL" id="MBP0724094.1"/>
    </source>
</evidence>
<dbReference type="PANTHER" id="PTHR10302:SF0">
    <property type="entry name" value="SINGLE-STRANDED DNA-BINDING PROTEIN, MITOCHONDRIAL"/>
    <property type="match status" value="1"/>
</dbReference>
<dbReference type="Pfam" id="PF00436">
    <property type="entry name" value="SSB"/>
    <property type="match status" value="1"/>
</dbReference>
<evidence type="ECO:0000256" key="3">
    <source>
        <dbReference type="RuleBase" id="RU000524"/>
    </source>
</evidence>
<organism evidence="4 5">
    <name type="scientific">Gottfriedia endophytica</name>
    <dbReference type="NCBI Taxonomy" id="2820819"/>
    <lineage>
        <taxon>Bacteria</taxon>
        <taxon>Bacillati</taxon>
        <taxon>Bacillota</taxon>
        <taxon>Bacilli</taxon>
        <taxon>Bacillales</taxon>
        <taxon>Bacillaceae</taxon>
        <taxon>Gottfriedia</taxon>
    </lineage>
</organism>
<dbReference type="PANTHER" id="PTHR10302">
    <property type="entry name" value="SINGLE-STRANDED DNA-BINDING PROTEIN"/>
    <property type="match status" value="1"/>
</dbReference>
<keyword evidence="1 2" id="KW-0238">DNA-binding</keyword>
<sequence length="129" mass="14536">MINHITIVGRLTKDPILQTTVNGRKTAFINVATSAYSDYLKKVVTNFVSVKLWGRTAEYATSKAKKGMEVTVEGSLRTSSYVNEQDKQIFVTEVMVEKFHVLQGRIEIDEENDTSKAMDNLSEFVKALQ</sequence>
<dbReference type="AlphaFoldDB" id="A0A940NKZ3"/>
<dbReference type="Proteomes" id="UP000682134">
    <property type="component" value="Unassembled WGS sequence"/>
</dbReference>
<dbReference type="InterPro" id="IPR011344">
    <property type="entry name" value="ssDNA-bd"/>
</dbReference>
<keyword evidence="5" id="KW-1185">Reference proteome</keyword>
<proteinExistence type="predicted"/>
<dbReference type="GO" id="GO:0009295">
    <property type="term" value="C:nucleoid"/>
    <property type="evidence" value="ECO:0007669"/>
    <property type="project" value="TreeGrafter"/>
</dbReference>
<dbReference type="EMBL" id="JAGIYQ010000002">
    <property type="protein sequence ID" value="MBP0724094.1"/>
    <property type="molecule type" value="Genomic_DNA"/>
</dbReference>
<dbReference type="PIRSF" id="PIRSF002070">
    <property type="entry name" value="SSB"/>
    <property type="match status" value="1"/>
</dbReference>
<dbReference type="GO" id="GO:0003697">
    <property type="term" value="F:single-stranded DNA binding"/>
    <property type="evidence" value="ECO:0007669"/>
    <property type="project" value="InterPro"/>
</dbReference>
<evidence type="ECO:0000313" key="5">
    <source>
        <dbReference type="Proteomes" id="UP000682134"/>
    </source>
</evidence>
<dbReference type="CDD" id="cd04496">
    <property type="entry name" value="SSB_OBF"/>
    <property type="match status" value="1"/>
</dbReference>
<evidence type="ECO:0000256" key="2">
    <source>
        <dbReference type="PIRNR" id="PIRNR002070"/>
    </source>
</evidence>
<gene>
    <name evidence="4" type="primary">ssb</name>
    <name evidence="4" type="ORF">J5Y03_02715</name>
</gene>
<dbReference type="InterPro" id="IPR012340">
    <property type="entry name" value="NA-bd_OB-fold"/>
</dbReference>
<accession>A0A940NKZ3</accession>
<dbReference type="InterPro" id="IPR000424">
    <property type="entry name" value="Primosome_PriB/ssb"/>
</dbReference>
<dbReference type="Gene3D" id="2.40.50.140">
    <property type="entry name" value="Nucleic acid-binding proteins"/>
    <property type="match status" value="1"/>
</dbReference>
<dbReference type="NCBIfam" id="TIGR00621">
    <property type="entry name" value="ssb"/>
    <property type="match status" value="1"/>
</dbReference>
<dbReference type="RefSeq" id="WP_209402259.1">
    <property type="nucleotide sequence ID" value="NZ_JAGIYQ010000002.1"/>
</dbReference>
<reference evidence="4" key="1">
    <citation type="submission" date="2021-04" db="EMBL/GenBank/DDBJ databases">
        <title>Genome seq and assembly of Bacillus sp.</title>
        <authorList>
            <person name="Chhetri G."/>
        </authorList>
    </citation>
    <scope>NUCLEOTIDE SEQUENCE</scope>
    <source>
        <strain evidence="4">RG28</strain>
    </source>
</reference>